<evidence type="ECO:0000313" key="2">
    <source>
        <dbReference type="Proteomes" id="UP001596545"/>
    </source>
</evidence>
<dbReference type="Proteomes" id="UP001596545">
    <property type="component" value="Unassembled WGS sequence"/>
</dbReference>
<evidence type="ECO:0008006" key="3">
    <source>
        <dbReference type="Google" id="ProtNLM"/>
    </source>
</evidence>
<evidence type="ECO:0000313" key="1">
    <source>
        <dbReference type="EMBL" id="MFC7323252.1"/>
    </source>
</evidence>
<organism evidence="1 2">
    <name type="scientific">Halorubrum rutilum</name>
    <dbReference type="NCBI Taxonomy" id="1364933"/>
    <lineage>
        <taxon>Archaea</taxon>
        <taxon>Methanobacteriati</taxon>
        <taxon>Methanobacteriota</taxon>
        <taxon>Stenosarchaea group</taxon>
        <taxon>Halobacteria</taxon>
        <taxon>Halobacteriales</taxon>
        <taxon>Haloferacaceae</taxon>
        <taxon>Halorubrum</taxon>
    </lineage>
</organism>
<name>A0ABD6AH47_9EURY</name>
<dbReference type="AlphaFoldDB" id="A0ABD6AH47"/>
<accession>A0ABD6AH47</accession>
<gene>
    <name evidence="1" type="ORF">ACFQMF_01530</name>
</gene>
<proteinExistence type="predicted"/>
<dbReference type="RefSeq" id="WP_256407352.1">
    <property type="nucleotide sequence ID" value="NZ_JANHDN010000001.1"/>
</dbReference>
<dbReference type="EMBL" id="JBHTBL010000001">
    <property type="protein sequence ID" value="MFC7323252.1"/>
    <property type="molecule type" value="Genomic_DNA"/>
</dbReference>
<keyword evidence="2" id="KW-1185">Reference proteome</keyword>
<protein>
    <recommendedName>
        <fullName evidence="3">Phage protein D</fullName>
    </recommendedName>
</protein>
<reference evidence="1 2" key="1">
    <citation type="journal article" date="2019" name="Int. J. Syst. Evol. Microbiol.">
        <title>The Global Catalogue of Microorganisms (GCM) 10K type strain sequencing project: providing services to taxonomists for standard genome sequencing and annotation.</title>
        <authorList>
            <consortium name="The Broad Institute Genomics Platform"/>
            <consortium name="The Broad Institute Genome Sequencing Center for Infectious Disease"/>
            <person name="Wu L."/>
            <person name="Ma J."/>
        </authorList>
    </citation>
    <scope>NUCLEOTIDE SEQUENCE [LARGE SCALE GENOMIC DNA]</scope>
    <source>
        <strain evidence="1 2">CGMCC 1.12554</strain>
    </source>
</reference>
<sequence length="327" mass="34976">MPIATEPVYGSVSVGGETYRIVLGGETPAGSTSPDGLTYDIDRFNTSAELEADILMETPPTEDRIVSCSLQGETIFTGSVTKAEQRSGFVHLIANDVVHELKRATLTQSFTEADIATIAKAALGAADFNARSSAMIDLPAETTSAEFSEERCDKILEDVSDWGNAVWGVDTADSVYLTQLIGARTTRHELEQVVDAAPGERTMPYQSVRVEGASPASRKGQQSMHLVASESVRATAGDGEPQFTHQDSRIKTKAMAENAAEAILTELKRQRGTGTITVAGDPTIRPYDTVSPLDTIDTGEYLVSGIQHRITSQDGFRTTIQCGGVVS</sequence>
<comment type="caution">
    <text evidence="1">The sequence shown here is derived from an EMBL/GenBank/DDBJ whole genome shotgun (WGS) entry which is preliminary data.</text>
</comment>